<accession>A0A090L4N4</accession>
<gene>
    <name evidence="1 3 4" type="ORF">SRAE_1000293000</name>
</gene>
<dbReference type="WormBase" id="SRAE_1000293000">
    <property type="protein sequence ID" value="SRP09431"/>
    <property type="gene ID" value="WBGene00259547"/>
</dbReference>
<proteinExistence type="predicted"/>
<evidence type="ECO:0000313" key="1">
    <source>
        <dbReference type="EMBL" id="CEF64677.1"/>
    </source>
</evidence>
<reference evidence="3" key="2">
    <citation type="submission" date="2020-12" db="UniProtKB">
        <authorList>
            <consortium name="WormBaseParasite"/>
        </authorList>
    </citation>
    <scope>IDENTIFICATION</scope>
</reference>
<dbReference type="CTD" id="36377042"/>
<keyword evidence="2" id="KW-1185">Reference proteome</keyword>
<dbReference type="GeneID" id="36377042"/>
<reference evidence="1 2" key="1">
    <citation type="submission" date="2014-09" db="EMBL/GenBank/DDBJ databases">
        <authorList>
            <person name="Martin A.A."/>
        </authorList>
    </citation>
    <scope>NUCLEOTIDE SEQUENCE</scope>
    <source>
        <strain evidence="2">ED321</strain>
        <strain evidence="1">ED321 Heterogonic</strain>
    </source>
</reference>
<dbReference type="AlphaFoldDB" id="A0A090L4N4"/>
<sequence length="74" mass="8797">MPDTVEILKLENFTNLTRNIIEKLNIFMPNIKLLEAICINKGQFKVPEQVKLFSIRQYEDMENENTEMLKSHEQ</sequence>
<dbReference type="WBParaSite" id="SRAE_1000293000.1">
    <property type="protein sequence ID" value="SRAE_1000293000.1"/>
    <property type="gene ID" value="WBGene00259547"/>
</dbReference>
<protein>
    <submittedName>
        <fullName evidence="1 3">Uncharacterized protein</fullName>
    </submittedName>
</protein>
<evidence type="ECO:0000313" key="4">
    <source>
        <dbReference type="WormBase" id="SRAE_1000293000"/>
    </source>
</evidence>
<name>A0A090L4N4_STRRB</name>
<organism evidence="1">
    <name type="scientific">Strongyloides ratti</name>
    <name type="common">Parasitic roundworm</name>
    <dbReference type="NCBI Taxonomy" id="34506"/>
    <lineage>
        <taxon>Eukaryota</taxon>
        <taxon>Metazoa</taxon>
        <taxon>Ecdysozoa</taxon>
        <taxon>Nematoda</taxon>
        <taxon>Chromadorea</taxon>
        <taxon>Rhabditida</taxon>
        <taxon>Tylenchina</taxon>
        <taxon>Panagrolaimomorpha</taxon>
        <taxon>Strongyloidoidea</taxon>
        <taxon>Strongyloididae</taxon>
        <taxon>Strongyloides</taxon>
    </lineage>
</organism>
<evidence type="ECO:0000313" key="3">
    <source>
        <dbReference type="WBParaSite" id="SRAE_1000293000.1"/>
    </source>
</evidence>
<dbReference type="Proteomes" id="UP000035682">
    <property type="component" value="Unplaced"/>
</dbReference>
<dbReference type="EMBL" id="LN609528">
    <property type="protein sequence ID" value="CEF64677.1"/>
    <property type="molecule type" value="Genomic_DNA"/>
</dbReference>
<evidence type="ECO:0000313" key="2">
    <source>
        <dbReference type="Proteomes" id="UP000035682"/>
    </source>
</evidence>
<dbReference type="RefSeq" id="XP_024503878.1">
    <property type="nucleotide sequence ID" value="XM_024650064.1"/>
</dbReference>